<organism evidence="2 3">
    <name type="scientific">Acrodontium crateriforme</name>
    <dbReference type="NCBI Taxonomy" id="150365"/>
    <lineage>
        <taxon>Eukaryota</taxon>
        <taxon>Fungi</taxon>
        <taxon>Dikarya</taxon>
        <taxon>Ascomycota</taxon>
        <taxon>Pezizomycotina</taxon>
        <taxon>Dothideomycetes</taxon>
        <taxon>Dothideomycetidae</taxon>
        <taxon>Mycosphaerellales</taxon>
        <taxon>Teratosphaeriaceae</taxon>
        <taxon>Acrodontium</taxon>
    </lineage>
</organism>
<dbReference type="Proteomes" id="UP001303373">
    <property type="component" value="Chromosome 5"/>
</dbReference>
<dbReference type="AlphaFoldDB" id="A0AAQ3RA57"/>
<protein>
    <recommendedName>
        <fullName evidence="1">HD/PDEase domain-containing protein</fullName>
    </recommendedName>
</protein>
<evidence type="ECO:0000313" key="3">
    <source>
        <dbReference type="Proteomes" id="UP001303373"/>
    </source>
</evidence>
<dbReference type="CDD" id="cd00077">
    <property type="entry name" value="HDc"/>
    <property type="match status" value="1"/>
</dbReference>
<dbReference type="EMBL" id="CP138584">
    <property type="protein sequence ID" value="WPH00945.1"/>
    <property type="molecule type" value="Genomic_DNA"/>
</dbReference>
<dbReference type="InterPro" id="IPR006674">
    <property type="entry name" value="HD_domain"/>
</dbReference>
<reference evidence="2 3" key="1">
    <citation type="submission" date="2023-11" db="EMBL/GenBank/DDBJ databases">
        <title>An acidophilic fungus is an integral part of prey digestion in a carnivorous sundew plant.</title>
        <authorList>
            <person name="Tsai I.J."/>
        </authorList>
    </citation>
    <scope>NUCLEOTIDE SEQUENCE [LARGE SCALE GENOMIC DNA]</scope>
    <source>
        <strain evidence="2">169a</strain>
    </source>
</reference>
<accession>A0AAQ3RA57</accession>
<keyword evidence="3" id="KW-1185">Reference proteome</keyword>
<evidence type="ECO:0000313" key="2">
    <source>
        <dbReference type="EMBL" id="WPH00945.1"/>
    </source>
</evidence>
<dbReference type="InterPro" id="IPR003607">
    <property type="entry name" value="HD/PDEase_dom"/>
</dbReference>
<sequence length="236" mass="26742">MEDSSIDITTCSQSEFEATKLYQSIYGYVEAYMSNYDASHDFNHILRVVALAKKIFYLESQLPLNENFKSVNWPTVILAAFLHDVGDKKYVKPGDDAEHIVRDLLLSHGCTRQWADTIATVVKNVSFSNEIKNPTQVQEVLKKHPELAIVQDADRLDAIGAVGIARTFAFGAVKASARGLQGSVEHFVEKLENLEGMMKTDMGRQLARERTRRLKEFRGWWEEEESVLTWKANGSI</sequence>
<dbReference type="PANTHER" id="PTHR33594">
    <property type="entry name" value="SUPERFAMILY HYDROLASE, PUTATIVE (AFU_ORTHOLOGUE AFUA_1G03035)-RELATED"/>
    <property type="match status" value="1"/>
</dbReference>
<dbReference type="SMART" id="SM00471">
    <property type="entry name" value="HDc"/>
    <property type="match status" value="1"/>
</dbReference>
<gene>
    <name evidence="2" type="ORF">R9X50_00377900</name>
</gene>
<dbReference type="Pfam" id="PF01966">
    <property type="entry name" value="HD"/>
    <property type="match status" value="1"/>
</dbReference>
<dbReference type="PANTHER" id="PTHR33594:SF1">
    <property type="entry name" value="HD_PDEASE DOMAIN-CONTAINING PROTEIN"/>
    <property type="match status" value="1"/>
</dbReference>
<feature type="domain" description="HD/PDEase" evidence="1">
    <location>
        <begin position="37"/>
        <end position="168"/>
    </location>
</feature>
<evidence type="ECO:0000259" key="1">
    <source>
        <dbReference type="SMART" id="SM00471"/>
    </source>
</evidence>
<proteinExistence type="predicted"/>
<name>A0AAQ3RA57_9PEZI</name>
<dbReference type="SUPFAM" id="SSF109604">
    <property type="entry name" value="HD-domain/PDEase-like"/>
    <property type="match status" value="1"/>
</dbReference>
<dbReference type="Gene3D" id="1.10.3210.50">
    <property type="match status" value="1"/>
</dbReference>